<dbReference type="RefSeq" id="WP_307425734.1">
    <property type="nucleotide sequence ID" value="NZ_JAUSVK010000001.1"/>
</dbReference>
<evidence type="ECO:0000313" key="2">
    <source>
        <dbReference type="Proteomes" id="UP001237448"/>
    </source>
</evidence>
<dbReference type="EMBL" id="JAUSVK010000001">
    <property type="protein sequence ID" value="MDQ0392201.1"/>
    <property type="molecule type" value="Genomic_DNA"/>
</dbReference>
<keyword evidence="2" id="KW-1185">Reference proteome</keyword>
<dbReference type="Proteomes" id="UP001237448">
    <property type="component" value="Unassembled WGS sequence"/>
</dbReference>
<evidence type="ECO:0000313" key="1">
    <source>
        <dbReference type="EMBL" id="MDQ0392201.1"/>
    </source>
</evidence>
<organism evidence="1 2">
    <name type="scientific">Labrys monachus</name>
    <dbReference type="NCBI Taxonomy" id="217067"/>
    <lineage>
        <taxon>Bacteria</taxon>
        <taxon>Pseudomonadati</taxon>
        <taxon>Pseudomonadota</taxon>
        <taxon>Alphaproteobacteria</taxon>
        <taxon>Hyphomicrobiales</taxon>
        <taxon>Xanthobacteraceae</taxon>
        <taxon>Labrys</taxon>
    </lineage>
</organism>
<comment type="caution">
    <text evidence="1">The sequence shown here is derived from an EMBL/GenBank/DDBJ whole genome shotgun (WGS) entry which is preliminary data.</text>
</comment>
<accession>A0ABU0FC62</accession>
<sequence length="168" mass="18272">MALGFSATAPTAFLPILKYHIPDGRFLRIDRTPVGTTIHDITDDFAAVVDMDAIEVGWMRFGHGVRPDMRLFPLGGVWPEAPSVQHKRGLRVVLQLSDAHGGEVRELSSTAGSFLEAFDALHDEFLAGRSANPGKLPVVVLMGRDADNRPHFTIAGWVERPPALAGSH</sequence>
<protein>
    <submittedName>
        <fullName evidence="1">Uncharacterized protein</fullName>
    </submittedName>
</protein>
<gene>
    <name evidence="1" type="ORF">J3R73_001993</name>
</gene>
<proteinExistence type="predicted"/>
<name>A0ABU0FC62_9HYPH</name>
<reference evidence="1 2" key="1">
    <citation type="submission" date="2023-07" db="EMBL/GenBank/DDBJ databases">
        <title>Genomic Encyclopedia of Type Strains, Phase IV (KMG-IV): sequencing the most valuable type-strain genomes for metagenomic binning, comparative biology and taxonomic classification.</title>
        <authorList>
            <person name="Goeker M."/>
        </authorList>
    </citation>
    <scope>NUCLEOTIDE SEQUENCE [LARGE SCALE GENOMIC DNA]</scope>
    <source>
        <strain evidence="1 2">DSM 5896</strain>
    </source>
</reference>